<evidence type="ECO:0000313" key="3">
    <source>
        <dbReference type="EMBL" id="QCI66041.1"/>
    </source>
</evidence>
<dbReference type="AlphaFoldDB" id="A0A4D7B041"/>
<dbReference type="RefSeq" id="WP_136961487.1">
    <property type="nucleotide sequence ID" value="NZ_CP039690.1"/>
</dbReference>
<sequence length="405" mass="44460">MDPIIAEWGSLLLRWVHVITGIAWIGSSFYFMHLDASLKAIPEIRPGKGGAAWEVHGGGFYEVRKYLEAPAHLPPDMIWHKWQSYSTWISGFFLLVWIYYAGADLYLVDPQVMELSRLAAAAIGLGGLALGWLVYDGLCRSPLIRHEVALAAVGFAFIILMAFLFQQVFSGRGALLHTGAMMATMMSGNVFFNIIPNQRKTIKDLLAGRTPNPDFGKQAKARSTHNNYLTLPVVFLMLSNHYPLTYSSPFAWVIVGLVLVAGALVRHFYNVSHAGKGQPWWTWAVAAICIMWAGWISMASSPIGRERLGLAPLGDIRHAAATPRAPTAVADIVIGRCSMCHALQPVWDGIGVAPKGVVLDSPETIARQREAIRLQSVITHAMPPQNITGMTAGERRVLADWAGPR</sequence>
<dbReference type="EMBL" id="CP039690">
    <property type="protein sequence ID" value="QCI66041.1"/>
    <property type="molecule type" value="Genomic_DNA"/>
</dbReference>
<feature type="transmembrane region" description="Helical" evidence="1">
    <location>
        <begin position="280"/>
        <end position="298"/>
    </location>
</feature>
<protein>
    <submittedName>
        <fullName evidence="3">Cysteine desulfurase</fullName>
    </submittedName>
</protein>
<keyword evidence="1" id="KW-0812">Transmembrane</keyword>
<keyword evidence="1" id="KW-0472">Membrane</keyword>
<dbReference type="InterPro" id="IPR010389">
    <property type="entry name" value="Urate_ox_N"/>
</dbReference>
<evidence type="ECO:0000313" key="4">
    <source>
        <dbReference type="Proteomes" id="UP000298781"/>
    </source>
</evidence>
<dbReference type="Proteomes" id="UP000298781">
    <property type="component" value="Chromosome"/>
</dbReference>
<keyword evidence="1" id="KW-1133">Transmembrane helix</keyword>
<name>A0A4D7B041_9HYPH</name>
<accession>A0A4D7B041</accession>
<feature type="domain" description="Urate oxidase N-terminal" evidence="2">
    <location>
        <begin position="4"/>
        <end position="296"/>
    </location>
</feature>
<evidence type="ECO:0000256" key="1">
    <source>
        <dbReference type="SAM" id="Phobius"/>
    </source>
</evidence>
<feature type="transmembrane region" description="Helical" evidence="1">
    <location>
        <begin position="250"/>
        <end position="268"/>
    </location>
</feature>
<gene>
    <name evidence="3" type="ORF">E8M01_18595</name>
</gene>
<keyword evidence="4" id="KW-1185">Reference proteome</keyword>
<dbReference type="KEGG" id="pstg:E8M01_18595"/>
<dbReference type="Pfam" id="PF06181">
    <property type="entry name" value="Urate_ox_N"/>
    <property type="match status" value="1"/>
</dbReference>
<feature type="transmembrane region" description="Helical" evidence="1">
    <location>
        <begin position="175"/>
        <end position="195"/>
    </location>
</feature>
<proteinExistence type="predicted"/>
<feature type="transmembrane region" description="Helical" evidence="1">
    <location>
        <begin position="12"/>
        <end position="32"/>
    </location>
</feature>
<feature type="transmembrane region" description="Helical" evidence="1">
    <location>
        <begin position="115"/>
        <end position="135"/>
    </location>
</feature>
<feature type="transmembrane region" description="Helical" evidence="1">
    <location>
        <begin position="147"/>
        <end position="169"/>
    </location>
</feature>
<dbReference type="OrthoDB" id="9787495at2"/>
<reference evidence="3 4" key="1">
    <citation type="submission" date="2019-04" db="EMBL/GenBank/DDBJ databases">
        <title>Phreatobacter aquaticus sp. nov.</title>
        <authorList>
            <person name="Choi A."/>
        </authorList>
    </citation>
    <scope>NUCLEOTIDE SEQUENCE [LARGE SCALE GENOMIC DNA]</scope>
    <source>
        <strain evidence="3 4">KCTC 52518</strain>
    </source>
</reference>
<evidence type="ECO:0000259" key="2">
    <source>
        <dbReference type="Pfam" id="PF06181"/>
    </source>
</evidence>
<feature type="transmembrane region" description="Helical" evidence="1">
    <location>
        <begin position="85"/>
        <end position="103"/>
    </location>
</feature>
<organism evidence="3 4">
    <name type="scientific">Phreatobacter stygius</name>
    <dbReference type="NCBI Taxonomy" id="1940610"/>
    <lineage>
        <taxon>Bacteria</taxon>
        <taxon>Pseudomonadati</taxon>
        <taxon>Pseudomonadota</taxon>
        <taxon>Alphaproteobacteria</taxon>
        <taxon>Hyphomicrobiales</taxon>
        <taxon>Phreatobacteraceae</taxon>
        <taxon>Phreatobacter</taxon>
    </lineage>
</organism>